<sequence length="78" mass="9016">MVRMNDLYELTKATSQAYIAALHMLKTCSIHSILQKIQNMNRFSVSFLFLFLLISFGKSESLQKIVLFLLPDLLTFTK</sequence>
<dbReference type="InParanoid" id="A0A059CR04"/>
<reference evidence="1" key="1">
    <citation type="submission" date="2013-07" db="EMBL/GenBank/DDBJ databases">
        <title>The genome of Eucalyptus grandis.</title>
        <authorList>
            <person name="Schmutz J."/>
            <person name="Hayes R."/>
            <person name="Myburg A."/>
            <person name="Tuskan G."/>
            <person name="Grattapaglia D."/>
            <person name="Rokhsar D.S."/>
        </authorList>
    </citation>
    <scope>NUCLEOTIDE SEQUENCE</scope>
    <source>
        <tissue evidence="1">Leaf extractions</tissue>
    </source>
</reference>
<name>A0A059CR04_EUCGR</name>
<proteinExistence type="predicted"/>
<protein>
    <submittedName>
        <fullName evidence="1">Uncharacterized protein</fullName>
    </submittedName>
</protein>
<evidence type="ECO:0000313" key="1">
    <source>
        <dbReference type="EMBL" id="KCW80644.1"/>
    </source>
</evidence>
<dbReference type="AlphaFoldDB" id="A0A059CR04"/>
<organism evidence="1">
    <name type="scientific">Eucalyptus grandis</name>
    <name type="common">Flooded gum</name>
    <dbReference type="NCBI Taxonomy" id="71139"/>
    <lineage>
        <taxon>Eukaryota</taxon>
        <taxon>Viridiplantae</taxon>
        <taxon>Streptophyta</taxon>
        <taxon>Embryophyta</taxon>
        <taxon>Tracheophyta</taxon>
        <taxon>Spermatophyta</taxon>
        <taxon>Magnoliopsida</taxon>
        <taxon>eudicotyledons</taxon>
        <taxon>Gunneridae</taxon>
        <taxon>Pentapetalae</taxon>
        <taxon>rosids</taxon>
        <taxon>malvids</taxon>
        <taxon>Myrtales</taxon>
        <taxon>Myrtaceae</taxon>
        <taxon>Myrtoideae</taxon>
        <taxon>Eucalypteae</taxon>
        <taxon>Eucalyptus</taxon>
    </lineage>
</organism>
<accession>A0A059CR04</accession>
<dbReference type="Gramene" id="KCW80644">
    <property type="protein sequence ID" value="KCW80644"/>
    <property type="gene ID" value="EUGRSUZ_C02021"/>
</dbReference>
<dbReference type="EMBL" id="KK198755">
    <property type="protein sequence ID" value="KCW80644.1"/>
    <property type="molecule type" value="Genomic_DNA"/>
</dbReference>
<gene>
    <name evidence="1" type="ORF">EUGRSUZ_C02021</name>
</gene>